<dbReference type="InterPro" id="IPR050801">
    <property type="entry name" value="Ca-Dep_Lectins_ImmuneDev"/>
</dbReference>
<gene>
    <name evidence="2" type="ORF">MGAL_10B021896</name>
</gene>
<evidence type="ECO:0000259" key="1">
    <source>
        <dbReference type="PROSITE" id="PS50041"/>
    </source>
</evidence>
<reference evidence="2" key="1">
    <citation type="submission" date="2018-11" db="EMBL/GenBank/DDBJ databases">
        <authorList>
            <person name="Alioto T."/>
            <person name="Alioto T."/>
        </authorList>
    </citation>
    <scope>NUCLEOTIDE SEQUENCE</scope>
</reference>
<accession>A0A8B6EYA1</accession>
<keyword evidence="3" id="KW-1185">Reference proteome</keyword>
<dbReference type="SUPFAM" id="SSF56436">
    <property type="entry name" value="C-type lectin-like"/>
    <property type="match status" value="1"/>
</dbReference>
<dbReference type="Pfam" id="PF00059">
    <property type="entry name" value="Lectin_C"/>
    <property type="match status" value="1"/>
</dbReference>
<evidence type="ECO:0000313" key="2">
    <source>
        <dbReference type="EMBL" id="VDI41947.1"/>
    </source>
</evidence>
<dbReference type="InterPro" id="IPR001304">
    <property type="entry name" value="C-type_lectin-like"/>
</dbReference>
<dbReference type="PANTHER" id="PTHR22801:SF63">
    <property type="entry name" value="C-TYPE LECTIN DOMAIN-CONTAINING PROTEIN"/>
    <property type="match status" value="1"/>
</dbReference>
<dbReference type="CDD" id="cd00037">
    <property type="entry name" value="CLECT"/>
    <property type="match status" value="1"/>
</dbReference>
<dbReference type="Gene3D" id="3.10.100.10">
    <property type="entry name" value="Mannose-Binding Protein A, subunit A"/>
    <property type="match status" value="1"/>
</dbReference>
<name>A0A8B6EYA1_MYTGA</name>
<organism evidence="2 3">
    <name type="scientific">Mytilus galloprovincialis</name>
    <name type="common">Mediterranean mussel</name>
    <dbReference type="NCBI Taxonomy" id="29158"/>
    <lineage>
        <taxon>Eukaryota</taxon>
        <taxon>Metazoa</taxon>
        <taxon>Spiralia</taxon>
        <taxon>Lophotrochozoa</taxon>
        <taxon>Mollusca</taxon>
        <taxon>Bivalvia</taxon>
        <taxon>Autobranchia</taxon>
        <taxon>Pteriomorphia</taxon>
        <taxon>Mytilida</taxon>
        <taxon>Mytiloidea</taxon>
        <taxon>Mytilidae</taxon>
        <taxon>Mytilinae</taxon>
        <taxon>Mytilus</taxon>
    </lineage>
</organism>
<dbReference type="Proteomes" id="UP000596742">
    <property type="component" value="Unassembled WGS sequence"/>
</dbReference>
<dbReference type="OrthoDB" id="6103046at2759"/>
<dbReference type="AlphaFoldDB" id="A0A8B6EYA1"/>
<dbReference type="InterPro" id="IPR016187">
    <property type="entry name" value="CTDL_fold"/>
</dbReference>
<feature type="domain" description="C-type lectin" evidence="1">
    <location>
        <begin position="63"/>
        <end position="145"/>
    </location>
</feature>
<dbReference type="PANTHER" id="PTHR22801">
    <property type="entry name" value="LITHOSTATHINE"/>
    <property type="match status" value="1"/>
</dbReference>
<feature type="non-terminal residue" evidence="2">
    <location>
        <position position="145"/>
    </location>
</feature>
<comment type="caution">
    <text evidence="2">The sequence shown here is derived from an EMBL/GenBank/DDBJ whole genome shotgun (WGS) entry which is preliminary data.</text>
</comment>
<dbReference type="EMBL" id="UYJE01005951">
    <property type="protein sequence ID" value="VDI41947.1"/>
    <property type="molecule type" value="Genomic_DNA"/>
</dbReference>
<protein>
    <recommendedName>
        <fullName evidence="1">C-type lectin domain-containing protein</fullName>
    </recommendedName>
</protein>
<dbReference type="InterPro" id="IPR016186">
    <property type="entry name" value="C-type_lectin-like/link_sf"/>
</dbReference>
<sequence>MEPLFHRMNPLQQNMRGTILCTGFNVSSSPSTKSSNCSSKPKHYQNVKVSRQFTCSDQDWLLFGTSCYKIGDTLDYLAATTACSDLGGFIIMPKTTEEMDIAISLQKNLLMYSDGTIQQVWIGFNKISSNGTWKWADGSELNKLN</sequence>
<dbReference type="PROSITE" id="PS50041">
    <property type="entry name" value="C_TYPE_LECTIN_2"/>
    <property type="match status" value="1"/>
</dbReference>
<evidence type="ECO:0000313" key="3">
    <source>
        <dbReference type="Proteomes" id="UP000596742"/>
    </source>
</evidence>
<proteinExistence type="predicted"/>